<feature type="region of interest" description="Disordered" evidence="9">
    <location>
        <begin position="801"/>
        <end position="1021"/>
    </location>
</feature>
<feature type="compositionally biased region" description="Low complexity" evidence="9">
    <location>
        <begin position="851"/>
        <end position="864"/>
    </location>
</feature>
<feature type="compositionally biased region" description="Polar residues" evidence="9">
    <location>
        <begin position="1158"/>
        <end position="1172"/>
    </location>
</feature>
<dbReference type="PANTHER" id="PTHR14865">
    <property type="entry name" value="CST COMPLEX SUBUNIT CTC1"/>
    <property type="match status" value="1"/>
</dbReference>
<dbReference type="GO" id="GO:0003697">
    <property type="term" value="F:single-stranded DNA binding"/>
    <property type="evidence" value="ECO:0007669"/>
    <property type="project" value="InterPro"/>
</dbReference>
<name>A0AAJ7X7M4_PETMA</name>
<accession>A0AAJ7X7M4</accession>
<keyword evidence="7" id="KW-0238">DNA-binding</keyword>
<evidence type="ECO:0000256" key="1">
    <source>
        <dbReference type="ARBA" id="ARBA00004123"/>
    </source>
</evidence>
<dbReference type="RefSeq" id="XP_032824524.1">
    <property type="nucleotide sequence ID" value="XM_032968633.1"/>
</dbReference>
<feature type="compositionally biased region" description="Basic and acidic residues" evidence="9">
    <location>
        <begin position="647"/>
        <end position="670"/>
    </location>
</feature>
<feature type="region of interest" description="Disordered" evidence="9">
    <location>
        <begin position="1151"/>
        <end position="1181"/>
    </location>
</feature>
<gene>
    <name evidence="11" type="primary">CTC1</name>
</gene>
<comment type="similarity">
    <text evidence="3">Belongs to the CTC1 family.</text>
</comment>
<sequence>MEAFIGELREVRSLTNAETEWLGRMYRFVELNLLRVVEDPGVSVATLSGRLVRCLSEHCTQADERRLPGTQAEPLPLPLAYTLVSISDLCTKSRQAFSSSLGPRFEHLLSWPHGGGGEGARLEVGEEGGRLVGAEDNAAQADVEPHDGLLPRCPLLLCGRVTDRSSEPGTQPDGSLFLRDCTGALQCELSDFPAEWLGELVLLPCWSYVPGGEPREPPHGYVEVHGGPLRLVPGGDLPRRRRPRAAIAALRPDMARCLLLACGAKRSRRAKFSLLGELLSVAPLLCIRGKSFFVLRLGSAFSTSSQSLASSSLQSVLCFVQTPSKLFWSSCLRPHEHYLITDVTMTTVNGTRPVFVVSPTSELHPAGKAHTRELGLKEALTASGVSGRDFQASCRAAAAARPDGLARETERSGSPSNVISYRGVLTRVINAHGGLYELDGEVGLCLAYQQGLHLGRGLRIGATLEVHQAHLVRCPCPGSPRAVLVACALGSVRAASFSPLASPWAPLRAPWSAPVRALHAAGLSPAAYFRLLHEVRRLSERLCPDLIAERCLTRWRADPADRGVVHALFLSPGERAEAPRGGSPPGSASESWRRGWTGCLFRKGPKRDVYLEILEEPHRCVVTRPDDADDGLWQLPSMSEVLKMAEEESRKVSEGRCPVDSEPPLAREDSSTAARPGHSAESRKAWEFSVFGPKHFEPPVILVGVLRASARTGLLQLADRTAALDCLAVRPRPLGRGRTACRDAALLGCLVRLSCFSLVVERFTDARTTGTRQHLTRIYAQFHADEATALYRPSGGVRLTAAAGSSRPEQARAGPAAERPPETQEDVGRGDEDLSSGRASPTARAASQQRAAGPGPASDGAANGTVEGRGEEGALGARQQRRGSGEIVAPGAPGARGAKRDAAELVGPAAKTWRRNDDNGGHNGGHNGDHNGGRAQAARAAAPSRNDGPAAAAAAAAALPSGERAAPPSVSVTKPRGSSGPGGDGAAGVRRETRPGGPAGRSEAGDRRGGPPSGGPGGRGSVARVFVVTHKEALMVRGEGSAPGLSFYATVRILEETVPDEQRATSDGPRGGSGGGSGGEPGVGKTTQMYFVGEAVRWHSILHPGGAYELLLPSEQEASLYSPQPGVPAGVLQAAGCPHLIQLMPNWKIRSLGRPESPSRTQLEPQPSTSSQRSEESDDHRLGLMNIRDVLEESCEQLVSFTGQISERFCYHPHDRYRKLHDSASRKRLGIWLPGDPDLRFDVQDLDSPELSVSVYLDPSCFVYPLGLLPGATVAFRRLQRCTSRVRKNVYCKILPVSSMDVTSFADASASPLSDPWGDGAPTVQIADLLLRGQQRVTSGRLGCRVVRIRWLRLCWACAICGSNFAQGQCSGASRGTCNSEEGSFTAKASVIVDDGTGHAFMYMDGLQVASLLALSLPQWEALHRHILNTSGEASFSYSDKFSRVTLEGLTENLIRALCCSRSVSRPLCLRFRIKTWAQEEQQEQLRPFEFELKKAAYSTLVPCRPTLLCMGVRDPAAHARGAGCQES</sequence>
<evidence type="ECO:0000313" key="11">
    <source>
        <dbReference type="RefSeq" id="XP_032824524.1"/>
    </source>
</evidence>
<feature type="compositionally biased region" description="Low complexity" evidence="9">
    <location>
        <begin position="807"/>
        <end position="817"/>
    </location>
</feature>
<evidence type="ECO:0000256" key="6">
    <source>
        <dbReference type="ARBA" id="ARBA00022895"/>
    </source>
</evidence>
<dbReference type="GO" id="GO:0010833">
    <property type="term" value="P:telomere maintenance via telomere lengthening"/>
    <property type="evidence" value="ECO:0007669"/>
    <property type="project" value="TreeGrafter"/>
</dbReference>
<feature type="region of interest" description="Disordered" evidence="9">
    <location>
        <begin position="1058"/>
        <end position="1085"/>
    </location>
</feature>
<keyword evidence="5" id="KW-0158">Chromosome</keyword>
<evidence type="ECO:0000256" key="5">
    <source>
        <dbReference type="ARBA" id="ARBA00022454"/>
    </source>
</evidence>
<dbReference type="Pfam" id="PF15489">
    <property type="entry name" value="CTC1"/>
    <property type="match status" value="2"/>
</dbReference>
<evidence type="ECO:0000256" key="7">
    <source>
        <dbReference type="ARBA" id="ARBA00023125"/>
    </source>
</evidence>
<protein>
    <recommendedName>
        <fullName evidence="4">CST complex subunit CTC1</fullName>
    </recommendedName>
</protein>
<keyword evidence="10" id="KW-1185">Reference proteome</keyword>
<dbReference type="CTD" id="80169"/>
<evidence type="ECO:0000256" key="8">
    <source>
        <dbReference type="ARBA" id="ARBA00023242"/>
    </source>
</evidence>
<comment type="subcellular location">
    <subcellularLocation>
        <location evidence="2">Chromosome</location>
        <location evidence="2">Telomere</location>
    </subcellularLocation>
    <subcellularLocation>
        <location evidence="1">Nucleus</location>
    </subcellularLocation>
</comment>
<keyword evidence="6" id="KW-0779">Telomere</keyword>
<feature type="compositionally biased region" description="Gly residues" evidence="9">
    <location>
        <begin position="1069"/>
        <end position="1082"/>
    </location>
</feature>
<dbReference type="InterPro" id="IPR029156">
    <property type="entry name" value="CTC1"/>
</dbReference>
<reference evidence="11" key="1">
    <citation type="submission" date="2025-08" db="UniProtKB">
        <authorList>
            <consortium name="RefSeq"/>
        </authorList>
    </citation>
    <scope>IDENTIFICATION</scope>
    <source>
        <tissue evidence="11">Sperm</tissue>
    </source>
</reference>
<feature type="compositionally biased region" description="Gly residues" evidence="9">
    <location>
        <begin position="1011"/>
        <end position="1020"/>
    </location>
</feature>
<feature type="compositionally biased region" description="Low complexity" evidence="9">
    <location>
        <begin position="933"/>
        <end position="967"/>
    </location>
</feature>
<organism evidence="10 11">
    <name type="scientific">Petromyzon marinus</name>
    <name type="common">Sea lamprey</name>
    <dbReference type="NCBI Taxonomy" id="7757"/>
    <lineage>
        <taxon>Eukaryota</taxon>
        <taxon>Metazoa</taxon>
        <taxon>Chordata</taxon>
        <taxon>Craniata</taxon>
        <taxon>Vertebrata</taxon>
        <taxon>Cyclostomata</taxon>
        <taxon>Hyperoartia</taxon>
        <taxon>Petromyzontiformes</taxon>
        <taxon>Petromyzontidae</taxon>
        <taxon>Petromyzon</taxon>
    </lineage>
</organism>
<evidence type="ECO:0000313" key="10">
    <source>
        <dbReference type="Proteomes" id="UP001318040"/>
    </source>
</evidence>
<dbReference type="GO" id="GO:0042162">
    <property type="term" value="F:telomeric DNA binding"/>
    <property type="evidence" value="ECO:0007669"/>
    <property type="project" value="TreeGrafter"/>
</dbReference>
<feature type="compositionally biased region" description="Basic and acidic residues" evidence="9">
    <location>
        <begin position="819"/>
        <end position="832"/>
    </location>
</feature>
<evidence type="ECO:0000256" key="9">
    <source>
        <dbReference type="SAM" id="MobiDB-lite"/>
    </source>
</evidence>
<proteinExistence type="inferred from homology"/>
<dbReference type="GO" id="GO:0045740">
    <property type="term" value="P:positive regulation of DNA replication"/>
    <property type="evidence" value="ECO:0007669"/>
    <property type="project" value="TreeGrafter"/>
</dbReference>
<dbReference type="Proteomes" id="UP001318040">
    <property type="component" value="Chromosome 40"/>
</dbReference>
<dbReference type="KEGG" id="pmrn:116950680"/>
<feature type="region of interest" description="Disordered" evidence="9">
    <location>
        <begin position="647"/>
        <end position="679"/>
    </location>
</feature>
<evidence type="ECO:0000256" key="4">
    <source>
        <dbReference type="ARBA" id="ARBA00016175"/>
    </source>
</evidence>
<evidence type="ECO:0000256" key="3">
    <source>
        <dbReference type="ARBA" id="ARBA00006332"/>
    </source>
</evidence>
<dbReference type="PANTHER" id="PTHR14865:SF2">
    <property type="entry name" value="CST COMPLEX SUBUNIT CTC1"/>
    <property type="match status" value="1"/>
</dbReference>
<keyword evidence="8" id="KW-0539">Nucleus</keyword>
<dbReference type="GO" id="GO:1990879">
    <property type="term" value="C:CST complex"/>
    <property type="evidence" value="ECO:0007669"/>
    <property type="project" value="TreeGrafter"/>
</dbReference>
<evidence type="ECO:0000256" key="2">
    <source>
        <dbReference type="ARBA" id="ARBA00004574"/>
    </source>
</evidence>
<dbReference type="InterPro" id="IPR042617">
    <property type="entry name" value="CTC1-like"/>
</dbReference>